<dbReference type="Proteomes" id="UP000799755">
    <property type="component" value="Unassembled WGS sequence"/>
</dbReference>
<proteinExistence type="predicted"/>
<evidence type="ECO:0000313" key="1">
    <source>
        <dbReference type="EMBL" id="KAF2476133.1"/>
    </source>
</evidence>
<comment type="caution">
    <text evidence="1">The sequence shown here is derived from an EMBL/GenBank/DDBJ whole genome shotgun (WGS) entry which is preliminary data.</text>
</comment>
<reference evidence="1" key="1">
    <citation type="journal article" date="2020" name="Stud. Mycol.">
        <title>101 Dothideomycetes genomes: a test case for predicting lifestyles and emergence of pathogens.</title>
        <authorList>
            <person name="Haridas S."/>
            <person name="Albert R."/>
            <person name="Binder M."/>
            <person name="Bloem J."/>
            <person name="Labutti K."/>
            <person name="Salamov A."/>
            <person name="Andreopoulos B."/>
            <person name="Baker S."/>
            <person name="Barry K."/>
            <person name="Bills G."/>
            <person name="Bluhm B."/>
            <person name="Cannon C."/>
            <person name="Castanera R."/>
            <person name="Culley D."/>
            <person name="Daum C."/>
            <person name="Ezra D."/>
            <person name="Gonzalez J."/>
            <person name="Henrissat B."/>
            <person name="Kuo A."/>
            <person name="Liang C."/>
            <person name="Lipzen A."/>
            <person name="Lutzoni F."/>
            <person name="Magnuson J."/>
            <person name="Mondo S."/>
            <person name="Nolan M."/>
            <person name="Ohm R."/>
            <person name="Pangilinan J."/>
            <person name="Park H.-J."/>
            <person name="Ramirez L."/>
            <person name="Alfaro M."/>
            <person name="Sun H."/>
            <person name="Tritt A."/>
            <person name="Yoshinaga Y."/>
            <person name="Zwiers L.-H."/>
            <person name="Turgeon B."/>
            <person name="Goodwin S."/>
            <person name="Spatafora J."/>
            <person name="Crous P."/>
            <person name="Grigoriev I."/>
        </authorList>
    </citation>
    <scope>NUCLEOTIDE SEQUENCE</scope>
    <source>
        <strain evidence="1">ATCC 200398</strain>
    </source>
</reference>
<accession>A0ACB6R9Y6</accession>
<dbReference type="EMBL" id="MU003495">
    <property type="protein sequence ID" value="KAF2476133.1"/>
    <property type="molecule type" value="Genomic_DNA"/>
</dbReference>
<protein>
    <submittedName>
        <fullName evidence="1">Uncharacterized protein</fullName>
    </submittedName>
</protein>
<organism evidence="1 2">
    <name type="scientific">Lindgomyces ingoldianus</name>
    <dbReference type="NCBI Taxonomy" id="673940"/>
    <lineage>
        <taxon>Eukaryota</taxon>
        <taxon>Fungi</taxon>
        <taxon>Dikarya</taxon>
        <taxon>Ascomycota</taxon>
        <taxon>Pezizomycotina</taxon>
        <taxon>Dothideomycetes</taxon>
        <taxon>Pleosporomycetidae</taxon>
        <taxon>Pleosporales</taxon>
        <taxon>Lindgomycetaceae</taxon>
        <taxon>Lindgomyces</taxon>
    </lineage>
</organism>
<keyword evidence="2" id="KW-1185">Reference proteome</keyword>
<sequence length="351" mass="39193">MVQKMSYTWVERYSSGMKRLLCVFYPLEAEHGNYVLASTRGKNPVSFPQHIIEPELCSAYSHMFQDTDTSMSLFLGLQVPFLPSNSLHGRYLHLSYPPPCSTDWGLSIRTARCKSTGLSLEVPVHAFRPSWLHYDRIRSRSPSHIVRKVLRPPPDTPSALLISPSTDRVTSQSFDSLLINGNCGLPMISTTRSSPHKDSDPAHPEFYRSDRADSGLGSEDAPSVVLRELLRAKAAGEGTCLITQGQSGSGWPLSLGFAEEQDDHLPTSPRHGVSRRNHTLSELKPMPVLSSSPPTFQAMHRISIFLCRPSNRHRYDAIRTLSGHFPSPHFAFISCLLIYNSLYSVFVISDL</sequence>
<evidence type="ECO:0000313" key="2">
    <source>
        <dbReference type="Proteomes" id="UP000799755"/>
    </source>
</evidence>
<gene>
    <name evidence="1" type="ORF">BDR25DRAFT_350428</name>
</gene>
<name>A0ACB6R9Y6_9PLEO</name>